<evidence type="ECO:0000256" key="3">
    <source>
        <dbReference type="ARBA" id="ARBA00023004"/>
    </source>
</evidence>
<feature type="domain" description="Cytochrome b5 heme-binding" evidence="5">
    <location>
        <begin position="61"/>
        <end position="137"/>
    </location>
</feature>
<dbReference type="PANTHER" id="PTHR46237">
    <property type="entry name" value="CYTOCHROME B5 REDUCTASE 4 FAMILY MEMBER"/>
    <property type="match status" value="1"/>
</dbReference>
<dbReference type="PRINTS" id="PR00363">
    <property type="entry name" value="CYTOCHROMEB5"/>
</dbReference>
<dbReference type="SMART" id="SM01117">
    <property type="entry name" value="Cyt-b5"/>
    <property type="match status" value="1"/>
</dbReference>
<gene>
    <name evidence="6" type="ORF">BCR44DRAFT_1392266</name>
</gene>
<dbReference type="GO" id="GO:0020037">
    <property type="term" value="F:heme binding"/>
    <property type="evidence" value="ECO:0007669"/>
    <property type="project" value="UniProtKB-UniRule"/>
</dbReference>
<dbReference type="FunFam" id="3.10.120.10:FF:000001">
    <property type="entry name" value="Cytochrome b5 reductase 4"/>
    <property type="match status" value="1"/>
</dbReference>
<dbReference type="GO" id="GO:0004128">
    <property type="term" value="F:cytochrome-b5 reductase activity, acting on NAD(P)H"/>
    <property type="evidence" value="ECO:0007669"/>
    <property type="project" value="TreeGrafter"/>
</dbReference>
<protein>
    <submittedName>
        <fullName evidence="6">Cytochrome b5-like heme/steroid binding domain-containing protein</fullName>
    </submittedName>
</protein>
<keyword evidence="3 4" id="KW-0408">Iron</keyword>
<dbReference type="InterPro" id="IPR018506">
    <property type="entry name" value="Cyt_B5_heme-BS"/>
</dbReference>
<proteinExistence type="inferred from homology"/>
<dbReference type="SUPFAM" id="SSF55856">
    <property type="entry name" value="Cytochrome b5-like heme/steroid binding domain"/>
    <property type="match status" value="1"/>
</dbReference>
<dbReference type="STRING" id="765915.A0A1Y2HBD0"/>
<dbReference type="Proteomes" id="UP000193411">
    <property type="component" value="Unassembled WGS sequence"/>
</dbReference>
<evidence type="ECO:0000313" key="6">
    <source>
        <dbReference type="EMBL" id="ORZ31890.1"/>
    </source>
</evidence>
<reference evidence="6 7" key="1">
    <citation type="submission" date="2016-07" db="EMBL/GenBank/DDBJ databases">
        <title>Pervasive Adenine N6-methylation of Active Genes in Fungi.</title>
        <authorList>
            <consortium name="DOE Joint Genome Institute"/>
            <person name="Mondo S.J."/>
            <person name="Dannebaum R.O."/>
            <person name="Kuo R.C."/>
            <person name="Labutti K."/>
            <person name="Haridas S."/>
            <person name="Kuo A."/>
            <person name="Salamov A."/>
            <person name="Ahrendt S.R."/>
            <person name="Lipzen A."/>
            <person name="Sullivan W."/>
            <person name="Andreopoulos W.B."/>
            <person name="Clum A."/>
            <person name="Lindquist E."/>
            <person name="Daum C."/>
            <person name="Ramamoorthy G.K."/>
            <person name="Gryganskyi A."/>
            <person name="Culley D."/>
            <person name="Magnuson J.K."/>
            <person name="James T.Y."/>
            <person name="O'Malley M.A."/>
            <person name="Stajich J.E."/>
            <person name="Spatafora J.W."/>
            <person name="Visel A."/>
            <person name="Grigoriev I.V."/>
        </authorList>
    </citation>
    <scope>NUCLEOTIDE SEQUENCE [LARGE SCALE GENOMIC DNA]</scope>
    <source>
        <strain evidence="6 7">PL171</strain>
    </source>
</reference>
<feature type="non-terminal residue" evidence="6">
    <location>
        <position position="1"/>
    </location>
</feature>
<comment type="similarity">
    <text evidence="4">Belongs to the cytochrome b5 family.</text>
</comment>
<dbReference type="AlphaFoldDB" id="A0A1Y2HBD0"/>
<evidence type="ECO:0000256" key="2">
    <source>
        <dbReference type="ARBA" id="ARBA00022723"/>
    </source>
</evidence>
<evidence type="ECO:0000256" key="1">
    <source>
        <dbReference type="ARBA" id="ARBA00022617"/>
    </source>
</evidence>
<dbReference type="InterPro" id="IPR001199">
    <property type="entry name" value="Cyt_B5-like_heme/steroid-bd"/>
</dbReference>
<keyword evidence="1 4" id="KW-0349">Heme</keyword>
<dbReference type="OrthoDB" id="432299at2759"/>
<keyword evidence="7" id="KW-1185">Reference proteome</keyword>
<accession>A0A1Y2HBD0</accession>
<dbReference type="PROSITE" id="PS50255">
    <property type="entry name" value="CYTOCHROME_B5_2"/>
    <property type="match status" value="1"/>
</dbReference>
<dbReference type="EMBL" id="MCFL01000053">
    <property type="protein sequence ID" value="ORZ31890.1"/>
    <property type="molecule type" value="Genomic_DNA"/>
</dbReference>
<dbReference type="GO" id="GO:0046872">
    <property type="term" value="F:metal ion binding"/>
    <property type="evidence" value="ECO:0007669"/>
    <property type="project" value="UniProtKB-UniRule"/>
</dbReference>
<sequence length="138" mass="14933">DRSLLSPVFPTISSAQRVSSGTAPGSGRNKVALEPGHSPLDWAQYKNSGQDLTGIPAGQPRVRLTMDEVAKHKSVDDCWTVLNGKVYNMTAYVKYHPGGVKQLMKGAGKDSTKLFLAVHAWVNADYLLDACYLGLLES</sequence>
<dbReference type="Gene3D" id="3.10.120.10">
    <property type="entry name" value="Cytochrome b5-like heme/steroid binding domain"/>
    <property type="match status" value="1"/>
</dbReference>
<evidence type="ECO:0000256" key="4">
    <source>
        <dbReference type="RuleBase" id="RU362121"/>
    </source>
</evidence>
<dbReference type="GO" id="GO:0005737">
    <property type="term" value="C:cytoplasm"/>
    <property type="evidence" value="ECO:0007669"/>
    <property type="project" value="TreeGrafter"/>
</dbReference>
<keyword evidence="2 4" id="KW-0479">Metal-binding</keyword>
<organism evidence="6 7">
    <name type="scientific">Catenaria anguillulae PL171</name>
    <dbReference type="NCBI Taxonomy" id="765915"/>
    <lineage>
        <taxon>Eukaryota</taxon>
        <taxon>Fungi</taxon>
        <taxon>Fungi incertae sedis</taxon>
        <taxon>Blastocladiomycota</taxon>
        <taxon>Blastocladiomycetes</taxon>
        <taxon>Blastocladiales</taxon>
        <taxon>Catenariaceae</taxon>
        <taxon>Catenaria</taxon>
    </lineage>
</organism>
<dbReference type="InterPro" id="IPR051872">
    <property type="entry name" value="Cytochrome_b5/Flavoprotein_Rdt"/>
</dbReference>
<dbReference type="PROSITE" id="PS00191">
    <property type="entry name" value="CYTOCHROME_B5_1"/>
    <property type="match status" value="1"/>
</dbReference>
<evidence type="ECO:0000259" key="5">
    <source>
        <dbReference type="PROSITE" id="PS50255"/>
    </source>
</evidence>
<comment type="caution">
    <text evidence="6">The sequence shown here is derived from an EMBL/GenBank/DDBJ whole genome shotgun (WGS) entry which is preliminary data.</text>
</comment>
<dbReference type="PANTHER" id="PTHR46237:SF1">
    <property type="entry name" value="CYTOCHROME B5 REDUCTASE 4"/>
    <property type="match status" value="1"/>
</dbReference>
<evidence type="ECO:0000313" key="7">
    <source>
        <dbReference type="Proteomes" id="UP000193411"/>
    </source>
</evidence>
<dbReference type="InterPro" id="IPR036400">
    <property type="entry name" value="Cyt_B5-like_heme/steroid_sf"/>
</dbReference>
<name>A0A1Y2HBD0_9FUNG</name>
<dbReference type="Pfam" id="PF00173">
    <property type="entry name" value="Cyt-b5"/>
    <property type="match status" value="1"/>
</dbReference>